<name>A0A7R9PSH5_TIMGE</name>
<dbReference type="PANTHER" id="PTHR11610:SF190">
    <property type="entry name" value="VITELLOGENIN-3-LIKE PROTEIN"/>
    <property type="match status" value="1"/>
</dbReference>
<dbReference type="GO" id="GO:0005615">
    <property type="term" value="C:extracellular space"/>
    <property type="evidence" value="ECO:0007669"/>
    <property type="project" value="TreeGrafter"/>
</dbReference>
<dbReference type="InterPro" id="IPR029058">
    <property type="entry name" value="AB_hydrolase_fold"/>
</dbReference>
<keyword evidence="3" id="KW-0964">Secreted</keyword>
<dbReference type="EMBL" id="OE859687">
    <property type="protein sequence ID" value="CAD7617081.1"/>
    <property type="molecule type" value="Genomic_DNA"/>
</dbReference>
<dbReference type="SUPFAM" id="SSF53474">
    <property type="entry name" value="alpha/beta-Hydrolases"/>
    <property type="match status" value="1"/>
</dbReference>
<accession>A0A7R9PSH5</accession>
<evidence type="ECO:0000256" key="1">
    <source>
        <dbReference type="ARBA" id="ARBA00004613"/>
    </source>
</evidence>
<dbReference type="GO" id="GO:0016042">
    <property type="term" value="P:lipid catabolic process"/>
    <property type="evidence" value="ECO:0007669"/>
    <property type="project" value="TreeGrafter"/>
</dbReference>
<organism evidence="6">
    <name type="scientific">Timema genevievae</name>
    <name type="common">Walking stick</name>
    <dbReference type="NCBI Taxonomy" id="629358"/>
    <lineage>
        <taxon>Eukaryota</taxon>
        <taxon>Metazoa</taxon>
        <taxon>Ecdysozoa</taxon>
        <taxon>Arthropoda</taxon>
        <taxon>Hexapoda</taxon>
        <taxon>Insecta</taxon>
        <taxon>Pterygota</taxon>
        <taxon>Neoptera</taxon>
        <taxon>Polyneoptera</taxon>
        <taxon>Phasmatodea</taxon>
        <taxon>Timematodea</taxon>
        <taxon>Timematoidea</taxon>
        <taxon>Timematidae</taxon>
        <taxon>Timema</taxon>
    </lineage>
</organism>
<protein>
    <recommendedName>
        <fullName evidence="5">Lipase domain-containing protein</fullName>
    </recommendedName>
</protein>
<comment type="subcellular location">
    <subcellularLocation>
        <location evidence="1">Secreted</location>
    </subcellularLocation>
</comment>
<dbReference type="Gene3D" id="3.40.50.1820">
    <property type="entry name" value="alpha/beta hydrolase"/>
    <property type="match status" value="1"/>
</dbReference>
<dbReference type="AlphaFoldDB" id="A0A7R9PSH5"/>
<proteinExistence type="inferred from homology"/>
<comment type="similarity">
    <text evidence="2 4">Belongs to the AB hydrolase superfamily. Lipase family.</text>
</comment>
<feature type="domain" description="Lipase" evidence="5">
    <location>
        <begin position="3"/>
        <end position="69"/>
    </location>
</feature>
<evidence type="ECO:0000256" key="2">
    <source>
        <dbReference type="ARBA" id="ARBA00010701"/>
    </source>
</evidence>
<evidence type="ECO:0000256" key="4">
    <source>
        <dbReference type="RuleBase" id="RU004262"/>
    </source>
</evidence>
<gene>
    <name evidence="6" type="ORF">TGEB3V08_LOCUS11866</name>
</gene>
<dbReference type="InterPro" id="IPR013818">
    <property type="entry name" value="Lipase"/>
</dbReference>
<dbReference type="PANTHER" id="PTHR11610">
    <property type="entry name" value="LIPASE"/>
    <property type="match status" value="1"/>
</dbReference>
<evidence type="ECO:0000256" key="3">
    <source>
        <dbReference type="ARBA" id="ARBA00022525"/>
    </source>
</evidence>
<dbReference type="GO" id="GO:0016298">
    <property type="term" value="F:lipase activity"/>
    <property type="evidence" value="ECO:0007669"/>
    <property type="project" value="InterPro"/>
</dbReference>
<dbReference type="InterPro" id="IPR000734">
    <property type="entry name" value="TAG_lipase"/>
</dbReference>
<evidence type="ECO:0000259" key="5">
    <source>
        <dbReference type="Pfam" id="PF00151"/>
    </source>
</evidence>
<reference evidence="6" key="1">
    <citation type="submission" date="2020-11" db="EMBL/GenBank/DDBJ databases">
        <authorList>
            <person name="Tran Van P."/>
        </authorList>
    </citation>
    <scope>NUCLEOTIDE SEQUENCE</scope>
</reference>
<sequence>MYKCSHVRALYYFEESITSSVGFKSVQCDSWASYIAGSCNSNAAVFMGEPTPTSTLGVYYLRTASSSPYALG</sequence>
<dbReference type="Pfam" id="PF00151">
    <property type="entry name" value="Lipase"/>
    <property type="match status" value="1"/>
</dbReference>
<evidence type="ECO:0000313" key="6">
    <source>
        <dbReference type="EMBL" id="CAD7617081.1"/>
    </source>
</evidence>